<feature type="transmembrane region" description="Helical" evidence="5">
    <location>
        <begin position="106"/>
        <end position="127"/>
    </location>
</feature>
<sequence length="175" mass="18812">MNWADYAIVGIILLSMVVSLFRGFIREVFSLLVWIAAVYAALQAAGPLAVQLEGVIEVPSVRVIIAFVGVFLVVLVVGGLINYLLGKLVDGTGLSGTDRLFGALFGALRGLAIVLAAVIIAGFTPFVKDPWWQQSALLPEMERMATWLVGFFPESIQAYLPEQVGTETVITEADA</sequence>
<evidence type="ECO:0000256" key="1">
    <source>
        <dbReference type="ARBA" id="ARBA00004141"/>
    </source>
</evidence>
<dbReference type="InterPro" id="IPR003825">
    <property type="entry name" value="Colicin-V_CvpA"/>
</dbReference>
<proteinExistence type="predicted"/>
<evidence type="ECO:0000313" key="6">
    <source>
        <dbReference type="EMBL" id="RFF30057.1"/>
    </source>
</evidence>
<evidence type="ECO:0000256" key="3">
    <source>
        <dbReference type="ARBA" id="ARBA00022989"/>
    </source>
</evidence>
<keyword evidence="7" id="KW-1185">Reference proteome</keyword>
<protein>
    <submittedName>
        <fullName evidence="6">CvpA family protein</fullName>
    </submittedName>
</protein>
<dbReference type="Pfam" id="PF02674">
    <property type="entry name" value="Colicin_V"/>
    <property type="match status" value="1"/>
</dbReference>
<organism evidence="6 7">
    <name type="scientific">Wenzhouxiangella sediminis</name>
    <dbReference type="NCBI Taxonomy" id="1792836"/>
    <lineage>
        <taxon>Bacteria</taxon>
        <taxon>Pseudomonadati</taxon>
        <taxon>Pseudomonadota</taxon>
        <taxon>Gammaproteobacteria</taxon>
        <taxon>Chromatiales</taxon>
        <taxon>Wenzhouxiangellaceae</taxon>
        <taxon>Wenzhouxiangella</taxon>
    </lineage>
</organism>
<gene>
    <name evidence="6" type="ORF">DZC52_09585</name>
</gene>
<keyword evidence="2 5" id="KW-0812">Transmembrane</keyword>
<evidence type="ECO:0000256" key="2">
    <source>
        <dbReference type="ARBA" id="ARBA00022692"/>
    </source>
</evidence>
<dbReference type="PANTHER" id="PTHR36926:SF1">
    <property type="entry name" value="COLICIN V PRODUCTION PROTEIN"/>
    <property type="match status" value="1"/>
</dbReference>
<dbReference type="Proteomes" id="UP000260351">
    <property type="component" value="Unassembled WGS sequence"/>
</dbReference>
<accession>A0A3E1K7S5</accession>
<comment type="caution">
    <text evidence="6">The sequence shown here is derived from an EMBL/GenBank/DDBJ whole genome shotgun (WGS) entry which is preliminary data.</text>
</comment>
<evidence type="ECO:0000313" key="7">
    <source>
        <dbReference type="Proteomes" id="UP000260351"/>
    </source>
</evidence>
<evidence type="ECO:0000256" key="5">
    <source>
        <dbReference type="SAM" id="Phobius"/>
    </source>
</evidence>
<dbReference type="AlphaFoldDB" id="A0A3E1K7S5"/>
<dbReference type="GO" id="GO:0009403">
    <property type="term" value="P:toxin biosynthetic process"/>
    <property type="evidence" value="ECO:0007669"/>
    <property type="project" value="InterPro"/>
</dbReference>
<comment type="subcellular location">
    <subcellularLocation>
        <location evidence="1">Membrane</location>
        <topology evidence="1">Multi-pass membrane protein</topology>
    </subcellularLocation>
</comment>
<dbReference type="GO" id="GO:0016020">
    <property type="term" value="C:membrane"/>
    <property type="evidence" value="ECO:0007669"/>
    <property type="project" value="UniProtKB-SubCell"/>
</dbReference>
<dbReference type="PANTHER" id="PTHR36926">
    <property type="entry name" value="COLICIN V PRODUCTION PROTEIN"/>
    <property type="match status" value="1"/>
</dbReference>
<keyword evidence="4 5" id="KW-0472">Membrane</keyword>
<dbReference type="EMBL" id="QUZK01000038">
    <property type="protein sequence ID" value="RFF30057.1"/>
    <property type="molecule type" value="Genomic_DNA"/>
</dbReference>
<name>A0A3E1K7S5_9GAMM</name>
<dbReference type="OrthoDB" id="9810601at2"/>
<keyword evidence="3 5" id="KW-1133">Transmembrane helix</keyword>
<feature type="transmembrane region" description="Helical" evidence="5">
    <location>
        <begin position="64"/>
        <end position="85"/>
    </location>
</feature>
<evidence type="ECO:0000256" key="4">
    <source>
        <dbReference type="ARBA" id="ARBA00023136"/>
    </source>
</evidence>
<dbReference type="InterPro" id="IPR052719">
    <property type="entry name" value="CvpA-like"/>
</dbReference>
<feature type="transmembrane region" description="Helical" evidence="5">
    <location>
        <begin position="6"/>
        <end position="24"/>
    </location>
</feature>
<feature type="transmembrane region" description="Helical" evidence="5">
    <location>
        <begin position="31"/>
        <end position="52"/>
    </location>
</feature>
<dbReference type="RefSeq" id="WP_116650926.1">
    <property type="nucleotide sequence ID" value="NZ_QUZK01000038.1"/>
</dbReference>
<reference evidence="6 7" key="1">
    <citation type="submission" date="2018-08" db="EMBL/GenBank/DDBJ databases">
        <title>Wenzhouxiangella salilacus sp. nov., a novel bacterium isolated from a saline lake in Xinjiang Province, China.</title>
        <authorList>
            <person name="Han S."/>
        </authorList>
    </citation>
    <scope>NUCLEOTIDE SEQUENCE [LARGE SCALE GENOMIC DNA]</scope>
    <source>
        <strain evidence="6 7">XDB06</strain>
    </source>
</reference>